<name>A0A915DE15_9BILA</name>
<accession>A0A915DE15</accession>
<dbReference type="InterPro" id="IPR001017">
    <property type="entry name" value="DH_E1"/>
</dbReference>
<dbReference type="EC" id="1.2.4.4" evidence="9"/>
<dbReference type="InterPro" id="IPR029061">
    <property type="entry name" value="THDP-binding"/>
</dbReference>
<evidence type="ECO:0000256" key="6">
    <source>
        <dbReference type="ARBA" id="ARBA00022958"/>
    </source>
</evidence>
<dbReference type="SUPFAM" id="SSF52518">
    <property type="entry name" value="Thiamin diphosphate-binding fold (THDP-binding)"/>
    <property type="match status" value="1"/>
</dbReference>
<dbReference type="WBParaSite" id="jg18885">
    <property type="protein sequence ID" value="jg18885"/>
    <property type="gene ID" value="jg18885"/>
</dbReference>
<evidence type="ECO:0000313" key="11">
    <source>
        <dbReference type="Proteomes" id="UP000887574"/>
    </source>
</evidence>
<dbReference type="GO" id="GO:0003863">
    <property type="term" value="F:branched-chain 2-oxo acid dehydrogenase activity"/>
    <property type="evidence" value="ECO:0007669"/>
    <property type="project" value="UniProtKB-EC"/>
</dbReference>
<sequence length="431" mass="49069">MMLMKIGRISRNPSAVVSAQWFSKMVGENNRSIDEFRLHEFRTKYLENRPVQFTEKLKIHDWRTTETFPIYRVTHASGEFVDGAQDPHFSDETLLKMYYCMTKLNAMDKILYDSQRQGRISFYMTNYGEEASHIGSAAAFDPMDLVYGQYREAGCYGNKFDVGKGRQMPVHYGSVDLNFVTISTTLATQMPQAVGSAYAIKNSNAKETDESKKRIVCCYFGEGAASEGDAHPAFNFAATLKCPIIFFCRNNGYAISTPTVEQYSGDAIAGKGPAYGLHTIRVDGNDIFAVYNATKEARKLALQNLPVMIEAMTYRLGHHSTSDDSTAYRSADEVSAWQEKDYPIVRFRKYLEKKGLWDDQKEEQWLATLKKEVRKAFASAEKALKPAVESMFEDVYKETPKHLLEQKEELFAHLAEYGEHYPLNKYDGECK</sequence>
<organism evidence="11 12">
    <name type="scientific">Ditylenchus dipsaci</name>
    <dbReference type="NCBI Taxonomy" id="166011"/>
    <lineage>
        <taxon>Eukaryota</taxon>
        <taxon>Metazoa</taxon>
        <taxon>Ecdysozoa</taxon>
        <taxon>Nematoda</taxon>
        <taxon>Chromadorea</taxon>
        <taxon>Rhabditida</taxon>
        <taxon>Tylenchina</taxon>
        <taxon>Tylenchomorpha</taxon>
        <taxon>Sphaerularioidea</taxon>
        <taxon>Anguinidae</taxon>
        <taxon>Anguininae</taxon>
        <taxon>Ditylenchus</taxon>
    </lineage>
</organism>
<dbReference type="Gene3D" id="3.40.50.970">
    <property type="match status" value="1"/>
</dbReference>
<keyword evidence="4" id="KW-0479">Metal-binding</keyword>
<evidence type="ECO:0000256" key="4">
    <source>
        <dbReference type="ARBA" id="ARBA00022723"/>
    </source>
</evidence>
<evidence type="ECO:0000256" key="8">
    <source>
        <dbReference type="ARBA" id="ARBA00023128"/>
    </source>
</evidence>
<keyword evidence="5" id="KW-0809">Transit peptide</keyword>
<dbReference type="GO" id="GO:0005759">
    <property type="term" value="C:mitochondrial matrix"/>
    <property type="evidence" value="ECO:0007669"/>
    <property type="project" value="UniProtKB-SubCell"/>
</dbReference>
<feature type="domain" description="Dehydrogenase E1 component" evidence="10">
    <location>
        <begin position="100"/>
        <end position="388"/>
    </location>
</feature>
<comment type="catalytic activity">
    <reaction evidence="9">
        <text>N(6)-[(R)-lipoyl]-L-lysyl-[protein] + 3-methyl-2-oxobutanoate + H(+) = N(6)-[(R)-S(8)-2-methylpropanoyldihydrolipoyl]-L-lysyl-[protein] + CO2</text>
        <dbReference type="Rhea" id="RHEA:13457"/>
        <dbReference type="Rhea" id="RHEA-COMP:10474"/>
        <dbReference type="Rhea" id="RHEA-COMP:10497"/>
        <dbReference type="ChEBI" id="CHEBI:11851"/>
        <dbReference type="ChEBI" id="CHEBI:15378"/>
        <dbReference type="ChEBI" id="CHEBI:16526"/>
        <dbReference type="ChEBI" id="CHEBI:83099"/>
        <dbReference type="ChEBI" id="CHEBI:83142"/>
        <dbReference type="EC" id="1.2.4.4"/>
    </reaction>
</comment>
<evidence type="ECO:0000256" key="9">
    <source>
        <dbReference type="RuleBase" id="RU365014"/>
    </source>
</evidence>
<keyword evidence="7 9" id="KW-0560">Oxidoreductase</keyword>
<dbReference type="GO" id="GO:0046872">
    <property type="term" value="F:metal ion binding"/>
    <property type="evidence" value="ECO:0007669"/>
    <property type="project" value="UniProtKB-KW"/>
</dbReference>
<keyword evidence="9" id="KW-0786">Thiamine pyrophosphate</keyword>
<dbReference type="Pfam" id="PF00676">
    <property type="entry name" value="E1_dh"/>
    <property type="match status" value="1"/>
</dbReference>
<comment type="cofactor">
    <cofactor evidence="1 9">
        <name>thiamine diphosphate</name>
        <dbReference type="ChEBI" id="CHEBI:58937"/>
    </cofactor>
</comment>
<proteinExistence type="inferred from homology"/>
<evidence type="ECO:0000256" key="7">
    <source>
        <dbReference type="ARBA" id="ARBA00023002"/>
    </source>
</evidence>
<keyword evidence="8" id="KW-0496">Mitochondrion</keyword>
<reference evidence="12" key="1">
    <citation type="submission" date="2022-11" db="UniProtKB">
        <authorList>
            <consortium name="WormBaseParasite"/>
        </authorList>
    </citation>
    <scope>IDENTIFICATION</scope>
</reference>
<dbReference type="InterPro" id="IPR050771">
    <property type="entry name" value="Alpha-ketoacid_DH_E1_comp"/>
</dbReference>
<comment type="function">
    <text evidence="9">The branched-chain alpha-keto dehydrogenase complex catalyzes the overall conversion of alpha-keto acids to acyl-CoA and CO(2). It contains multiple copies of three enzymatic components: branched-chain alpha-keto acid decarboxylase (E1), lipoamide acyltransferase (E2) and lipoamide dehydrogenase (E3).</text>
</comment>
<dbReference type="AlphaFoldDB" id="A0A915DE15"/>
<dbReference type="Proteomes" id="UP000887574">
    <property type="component" value="Unplaced"/>
</dbReference>
<comment type="subcellular location">
    <subcellularLocation>
        <location evidence="2">Mitochondrion matrix</location>
    </subcellularLocation>
</comment>
<keyword evidence="6" id="KW-0630">Potassium</keyword>
<dbReference type="PANTHER" id="PTHR43380:SF1">
    <property type="entry name" value="2-OXOISOVALERATE DEHYDROGENASE SUBUNIT ALPHA, MITOCHONDRIAL"/>
    <property type="match status" value="1"/>
</dbReference>
<comment type="similarity">
    <text evidence="3 9">Belongs to the BCKDHA family.</text>
</comment>
<protein>
    <recommendedName>
        <fullName evidence="9">2-oxoisovalerate dehydrogenase subunit alpha</fullName>
        <ecNumber evidence="9">1.2.4.4</ecNumber>
    </recommendedName>
    <alternativeName>
        <fullName evidence="9">Branched-chain alpha-keto acid dehydrogenase E1 component alpha chain</fullName>
    </alternativeName>
</protein>
<evidence type="ECO:0000256" key="2">
    <source>
        <dbReference type="ARBA" id="ARBA00004305"/>
    </source>
</evidence>
<dbReference type="CDD" id="cd02000">
    <property type="entry name" value="TPP_E1_PDC_ADC_BCADC"/>
    <property type="match status" value="1"/>
</dbReference>
<evidence type="ECO:0000259" key="10">
    <source>
        <dbReference type="Pfam" id="PF00676"/>
    </source>
</evidence>
<evidence type="ECO:0000313" key="12">
    <source>
        <dbReference type="WBParaSite" id="jg18885"/>
    </source>
</evidence>
<dbReference type="GO" id="GO:0009083">
    <property type="term" value="P:branched-chain amino acid catabolic process"/>
    <property type="evidence" value="ECO:0007669"/>
    <property type="project" value="TreeGrafter"/>
</dbReference>
<evidence type="ECO:0000256" key="1">
    <source>
        <dbReference type="ARBA" id="ARBA00001964"/>
    </source>
</evidence>
<dbReference type="FunFam" id="3.40.50.970:FF:000015">
    <property type="entry name" value="2-oxoisovalerate dehydrogenase subunit alpha"/>
    <property type="match status" value="1"/>
</dbReference>
<evidence type="ECO:0000256" key="3">
    <source>
        <dbReference type="ARBA" id="ARBA00008646"/>
    </source>
</evidence>
<keyword evidence="11" id="KW-1185">Reference proteome</keyword>
<evidence type="ECO:0000256" key="5">
    <source>
        <dbReference type="ARBA" id="ARBA00022946"/>
    </source>
</evidence>
<dbReference type="PANTHER" id="PTHR43380">
    <property type="entry name" value="2-OXOISOVALERATE DEHYDROGENASE SUBUNIT ALPHA, MITOCHONDRIAL"/>
    <property type="match status" value="1"/>
</dbReference>